<dbReference type="RefSeq" id="YP_001950192.2">
    <property type="nucleotide sequence ID" value="NC_010811.2"/>
</dbReference>
<keyword evidence="2" id="KW-1185">Reference proteome</keyword>
<dbReference type="EMBL" id="AB366653">
    <property type="protein sequence ID" value="BAG41762.2"/>
    <property type="molecule type" value="Genomic_DNA"/>
</dbReference>
<protein>
    <submittedName>
        <fullName evidence="1">Uncharacterized protein</fullName>
    </submittedName>
</protein>
<organism evidence="1 2">
    <name type="scientific">Ralstonia phage phiRSL1</name>
    <dbReference type="NCBI Taxonomy" id="1980924"/>
    <lineage>
        <taxon>Viruses</taxon>
        <taxon>Duplodnaviria</taxon>
        <taxon>Heunggongvirae</taxon>
        <taxon>Uroviricota</taxon>
        <taxon>Caudoviricetes</taxon>
        <taxon>Mieseafarmvirus</taxon>
        <taxon>Mieseafarmvirus RSL1</taxon>
    </lineage>
</organism>
<proteinExistence type="predicted"/>
<dbReference type="GO" id="GO:0003677">
    <property type="term" value="F:DNA binding"/>
    <property type="evidence" value="ECO:0007669"/>
    <property type="project" value="InterPro"/>
</dbReference>
<reference evidence="1 2" key="1">
    <citation type="journal article" date="2010" name="Virology">
        <title>A jumbo phage infecting the phytopathogen Ralstonia solanacearum defines a new lineage of the Myoviridae family.</title>
        <authorList>
            <person name="Yamada T."/>
            <person name="Satoh S."/>
            <person name="Ishikawa H."/>
            <person name="Fujiwara A."/>
            <person name="Kawasaki T."/>
            <person name="Fujie M."/>
            <person name="Ogata H."/>
        </authorList>
    </citation>
    <scope>NUCLEOTIDE SEQUENCE [LARGE SCALE GENOMIC DNA]</scope>
</reference>
<dbReference type="InterPro" id="IPR010982">
    <property type="entry name" value="Lambda_DNA-bd_dom_sf"/>
</dbReference>
<dbReference type="SUPFAM" id="SSF47413">
    <property type="entry name" value="lambda repressor-like DNA-binding domains"/>
    <property type="match status" value="1"/>
</dbReference>
<dbReference type="GeneID" id="6369878"/>
<evidence type="ECO:0000313" key="1">
    <source>
        <dbReference type="EMBL" id="BAG41762.2"/>
    </source>
</evidence>
<accession>B2ZYG3</accession>
<dbReference type="KEGG" id="vg:6369878"/>
<name>B2ZYG3_9CAUD</name>
<sequence length="340" mass="37307">MHSRHNHEPLLSIHTRTVHKPTVRMSFPDLHDQGVNIASEARIARCGAISLMSVLQRYVEKRLPIPLPGPVGEGQRTIALPATRVLKVHLYNTMLERGMTKADLARLLKKQPPSIDRLLDMTHNSSSSTLDDALHALGLEVRLAVVPRPQNVVLQKNNTANRGVARCWNSRHNTSHGQHANKAVTGNAPHSLTTPIETEHTMIKFDKATARTLSAEFIQEVAELAKRHGIVVQPHGGTVGDTYLDLKFRFTNKADCRAGRSAKARGARHLGSRSSPPHGAPYADVYRLPLNGVGRKVNVNGEQMSIVGFAPNRPKFPVVVMNAQGKTFKTTVATVASQLK</sequence>
<evidence type="ECO:0000313" key="2">
    <source>
        <dbReference type="Proteomes" id="UP000001034"/>
    </source>
</evidence>
<dbReference type="Proteomes" id="UP000001034">
    <property type="component" value="Segment"/>
</dbReference>